<dbReference type="InterPro" id="IPR014004">
    <property type="entry name" value="Transpt-assoc_nodulatn_dom_bac"/>
</dbReference>
<keyword evidence="3" id="KW-1185">Reference proteome</keyword>
<evidence type="ECO:0000313" key="2">
    <source>
        <dbReference type="EMBL" id="PWE53986.1"/>
    </source>
</evidence>
<feature type="domain" description="BON" evidence="1">
    <location>
        <begin position="21"/>
        <end position="89"/>
    </location>
</feature>
<dbReference type="SMART" id="SM00749">
    <property type="entry name" value="BON"/>
    <property type="match status" value="1"/>
</dbReference>
<dbReference type="InterPro" id="IPR051686">
    <property type="entry name" value="Lipoprotein_DolP"/>
</dbReference>
<dbReference type="AlphaFoldDB" id="A0A2U2DL13"/>
<dbReference type="EMBL" id="QFBC01000012">
    <property type="protein sequence ID" value="PWE53986.1"/>
    <property type="molecule type" value="Genomic_DNA"/>
</dbReference>
<dbReference type="PANTHER" id="PTHR34606">
    <property type="entry name" value="BON DOMAIN-CONTAINING PROTEIN"/>
    <property type="match status" value="1"/>
</dbReference>
<dbReference type="Proteomes" id="UP000245252">
    <property type="component" value="Unassembled WGS sequence"/>
</dbReference>
<dbReference type="Pfam" id="PF04972">
    <property type="entry name" value="BON"/>
    <property type="match status" value="1"/>
</dbReference>
<dbReference type="OrthoDB" id="7916339at2"/>
<dbReference type="PANTHER" id="PTHR34606:SF15">
    <property type="entry name" value="BON DOMAIN-CONTAINING PROTEIN"/>
    <property type="match status" value="1"/>
</dbReference>
<dbReference type="PROSITE" id="PS50914">
    <property type="entry name" value="BON"/>
    <property type="match status" value="1"/>
</dbReference>
<reference evidence="2 3" key="1">
    <citation type="submission" date="2018-05" db="EMBL/GenBank/DDBJ databases">
        <title>The draft genome of strain NS-104.</title>
        <authorList>
            <person name="Hang P."/>
            <person name="Jiang J."/>
        </authorList>
    </citation>
    <scope>NUCLEOTIDE SEQUENCE [LARGE SCALE GENOMIC DNA]</scope>
    <source>
        <strain evidence="2 3">NS-104</strain>
    </source>
</reference>
<protein>
    <submittedName>
        <fullName evidence="2">BON domain-containing protein</fullName>
    </submittedName>
</protein>
<gene>
    <name evidence="2" type="ORF">DEM27_21885</name>
</gene>
<sequence length="99" mass="10446">MVFKPATFHELPPTIEVENPTQAMLETAVADALGSDSALDATGVSVVARGATITLSGSVLTDEEVVRAIEVASRIDGVKRVDNRLSAQSPNLAWRGELN</sequence>
<organism evidence="2 3">
    <name type="scientific">Metarhizobium album</name>
    <dbReference type="NCBI Taxonomy" id="2182425"/>
    <lineage>
        <taxon>Bacteria</taxon>
        <taxon>Pseudomonadati</taxon>
        <taxon>Pseudomonadota</taxon>
        <taxon>Alphaproteobacteria</taxon>
        <taxon>Hyphomicrobiales</taxon>
        <taxon>Rhizobiaceae</taxon>
        <taxon>Metarhizobium</taxon>
    </lineage>
</organism>
<dbReference type="RefSeq" id="WP_109460394.1">
    <property type="nucleotide sequence ID" value="NZ_QFBC01000012.1"/>
</dbReference>
<evidence type="ECO:0000313" key="3">
    <source>
        <dbReference type="Proteomes" id="UP000245252"/>
    </source>
</evidence>
<dbReference type="InterPro" id="IPR007055">
    <property type="entry name" value="BON_dom"/>
</dbReference>
<dbReference type="Gene3D" id="3.30.1340.30">
    <property type="match status" value="1"/>
</dbReference>
<name>A0A2U2DL13_9HYPH</name>
<proteinExistence type="predicted"/>
<evidence type="ECO:0000259" key="1">
    <source>
        <dbReference type="PROSITE" id="PS50914"/>
    </source>
</evidence>
<accession>A0A2U2DL13</accession>
<comment type="caution">
    <text evidence="2">The sequence shown here is derived from an EMBL/GenBank/DDBJ whole genome shotgun (WGS) entry which is preliminary data.</text>
</comment>